<dbReference type="GeneID" id="93198880"/>
<dbReference type="EMBL" id="CP001918">
    <property type="protein sequence ID" value="ADF62255.1"/>
    <property type="molecule type" value="Genomic_DNA"/>
</dbReference>
<reference evidence="1 2" key="1">
    <citation type="journal article" date="2010" name="J. Bacteriol.">
        <title>Complete genome sequence of Enterobacter cloacae subsp. cloacae type strain ATCC 13047.</title>
        <authorList>
            <person name="Ren Y."/>
            <person name="Ren Y."/>
            <person name="Zhou Z."/>
            <person name="Guo X."/>
            <person name="Li Y."/>
            <person name="Feng L."/>
            <person name="Wang L."/>
        </authorList>
    </citation>
    <scope>NUCLEOTIDE SEQUENCE [LARGE SCALE GENOMIC DNA]</scope>
    <source>
        <strain evidence="2">ATCC 13047 / DSM 30054 / NBRC 13535 / NCTC 10005 / WDCM 00083 / NCDC 279-56</strain>
    </source>
</reference>
<dbReference type="RefSeq" id="WP_006811079.1">
    <property type="nucleotide sequence ID" value="NC_014121.1"/>
</dbReference>
<organism evidence="1 2">
    <name type="scientific">Enterobacter cloacae subsp. cloacae (strain ATCC 13047 / DSM 30054 / NBRC 13535 / NCTC 10005 / WDCM 00083 / NCDC 279-56)</name>
    <dbReference type="NCBI Taxonomy" id="716541"/>
    <lineage>
        <taxon>Bacteria</taxon>
        <taxon>Pseudomonadati</taxon>
        <taxon>Pseudomonadota</taxon>
        <taxon>Gammaproteobacteria</taxon>
        <taxon>Enterobacterales</taxon>
        <taxon>Enterobacteriaceae</taxon>
        <taxon>Enterobacter</taxon>
        <taxon>Enterobacter cloacae complex</taxon>
    </lineage>
</organism>
<gene>
    <name evidence="1" type="ordered locus">ECL_02714</name>
</gene>
<dbReference type="KEGG" id="enc:ECL_02714"/>
<dbReference type="STRING" id="716541.ECL_02714"/>
<protein>
    <submittedName>
        <fullName evidence="1">Uncharacterized protein</fullName>
    </submittedName>
</protein>
<evidence type="ECO:0000313" key="2">
    <source>
        <dbReference type="Proteomes" id="UP000002363"/>
    </source>
</evidence>
<evidence type="ECO:0000313" key="1">
    <source>
        <dbReference type="EMBL" id="ADF62255.1"/>
    </source>
</evidence>
<sequence length="74" mass="8648">MSLLKRQDIQVVNIKAEQLAGLSQTLFEYHDKLDHFQLKTICSLVYDIAGEIHDWTEKEEEIVMSLEEEARRNG</sequence>
<keyword evidence="2" id="KW-1185">Reference proteome</keyword>
<dbReference type="AlphaFoldDB" id="A0A0H3CK36"/>
<dbReference type="OrthoDB" id="6629614at2"/>
<name>A0A0H3CK36_ENTCC</name>
<accession>A0A0H3CK36</accession>
<proteinExistence type="predicted"/>
<dbReference type="HOGENOM" id="CLU_2698864_0_0_6"/>
<dbReference type="EnsemblBacteria" id="ADF62255">
    <property type="protein sequence ID" value="ADF62255"/>
    <property type="gene ID" value="ECL_02714"/>
</dbReference>
<dbReference type="Proteomes" id="UP000002363">
    <property type="component" value="Chromosome"/>
</dbReference>